<dbReference type="Gene3D" id="1.10.1410.10">
    <property type="match status" value="1"/>
</dbReference>
<dbReference type="OrthoDB" id="2274644at2759"/>
<protein>
    <recommendedName>
        <fullName evidence="1">Poly(A) RNA polymerase mitochondrial-like central palm domain-containing protein</fullName>
    </recommendedName>
</protein>
<evidence type="ECO:0000259" key="1">
    <source>
        <dbReference type="Pfam" id="PF22600"/>
    </source>
</evidence>
<sequence length="328" mass="37378">MAYAEPVDIYVHSELELCVKDILSCIKPTVADIQKREIAINELADAIQIDHRLSGGANNIKFIRLARVPLVAYQSRRYNISCDISIDNQAGYVKSCLLRLISYIDERFRELVLLIKECAKAQHLNDPRAGTLNSYSLCLLIIFHFQTCRPAIFPPLRDLYKGNIVNDLKGHTTLRQVEDSFAAKSATYWSQFSGQRNQSSICQLLISFFDKVILQAVFSELGAMAPNHAISTYRGQWKPININRRFVRRAQVLRIEDPFEQTENAARAVDTEGLAMISQTFSDMHRKLSSRSAPLDRTSLINNLVRSETIAELEHRREPNLEPQMNPI</sequence>
<dbReference type="PANTHER" id="PTHR12271">
    <property type="entry name" value="POLY A POLYMERASE CID PAP -RELATED"/>
    <property type="match status" value="1"/>
</dbReference>
<keyword evidence="3" id="KW-1185">Reference proteome</keyword>
<dbReference type="GO" id="GO:0050265">
    <property type="term" value="F:RNA uridylyltransferase activity"/>
    <property type="evidence" value="ECO:0007669"/>
    <property type="project" value="TreeGrafter"/>
</dbReference>
<dbReference type="InterPro" id="IPR043519">
    <property type="entry name" value="NT_sf"/>
</dbReference>
<reference evidence="2" key="1">
    <citation type="journal article" date="2022" name="Front. Genet.">
        <title>Chromosome-Scale Assembly of the Dendrobium nobile Genome Provides Insights Into the Molecular Mechanism of the Biosynthesis of the Medicinal Active Ingredient of Dendrobium.</title>
        <authorList>
            <person name="Xu Q."/>
            <person name="Niu S.-C."/>
            <person name="Li K.-L."/>
            <person name="Zheng P.-J."/>
            <person name="Zhang X.-J."/>
            <person name="Jia Y."/>
            <person name="Liu Y."/>
            <person name="Niu Y.-X."/>
            <person name="Yu L.-H."/>
            <person name="Chen D.-F."/>
            <person name="Zhang G.-Q."/>
        </authorList>
    </citation>
    <scope>NUCLEOTIDE SEQUENCE</scope>
    <source>
        <tissue evidence="2">Leaf</tissue>
    </source>
</reference>
<dbReference type="PANTHER" id="PTHR12271:SF123">
    <property type="entry name" value="PROTEIN HESO1"/>
    <property type="match status" value="1"/>
</dbReference>
<name>A0A8T3BGJ0_DENNO</name>
<evidence type="ECO:0000313" key="2">
    <source>
        <dbReference type="EMBL" id="KAI0512146.1"/>
    </source>
</evidence>
<organism evidence="2 3">
    <name type="scientific">Dendrobium nobile</name>
    <name type="common">Orchid</name>
    <dbReference type="NCBI Taxonomy" id="94219"/>
    <lineage>
        <taxon>Eukaryota</taxon>
        <taxon>Viridiplantae</taxon>
        <taxon>Streptophyta</taxon>
        <taxon>Embryophyta</taxon>
        <taxon>Tracheophyta</taxon>
        <taxon>Spermatophyta</taxon>
        <taxon>Magnoliopsida</taxon>
        <taxon>Liliopsida</taxon>
        <taxon>Asparagales</taxon>
        <taxon>Orchidaceae</taxon>
        <taxon>Epidendroideae</taxon>
        <taxon>Malaxideae</taxon>
        <taxon>Dendrobiinae</taxon>
        <taxon>Dendrobium</taxon>
    </lineage>
</organism>
<dbReference type="SUPFAM" id="SSF81631">
    <property type="entry name" value="PAP/OAS1 substrate-binding domain"/>
    <property type="match status" value="1"/>
</dbReference>
<dbReference type="SMR" id="A0A8T3BGJ0"/>
<dbReference type="GO" id="GO:0031123">
    <property type="term" value="P:RNA 3'-end processing"/>
    <property type="evidence" value="ECO:0007669"/>
    <property type="project" value="TreeGrafter"/>
</dbReference>
<proteinExistence type="predicted"/>
<dbReference type="Pfam" id="PF22600">
    <property type="entry name" value="MTPAP-like_central"/>
    <property type="match status" value="1"/>
</dbReference>
<gene>
    <name evidence="2" type="ORF">KFK09_012783</name>
</gene>
<dbReference type="Proteomes" id="UP000829196">
    <property type="component" value="Unassembled WGS sequence"/>
</dbReference>
<dbReference type="AlphaFoldDB" id="A0A8T3BGJ0"/>
<dbReference type="InterPro" id="IPR054708">
    <property type="entry name" value="MTPAP-like_central"/>
</dbReference>
<feature type="domain" description="Poly(A) RNA polymerase mitochondrial-like central palm" evidence="1">
    <location>
        <begin position="25"/>
        <end position="101"/>
    </location>
</feature>
<evidence type="ECO:0000313" key="3">
    <source>
        <dbReference type="Proteomes" id="UP000829196"/>
    </source>
</evidence>
<accession>A0A8T3BGJ0</accession>
<dbReference type="EMBL" id="JAGYWB010000009">
    <property type="protein sequence ID" value="KAI0512146.1"/>
    <property type="molecule type" value="Genomic_DNA"/>
</dbReference>
<dbReference type="SUPFAM" id="SSF81301">
    <property type="entry name" value="Nucleotidyltransferase"/>
    <property type="match status" value="1"/>
</dbReference>
<dbReference type="Gene3D" id="3.30.460.10">
    <property type="entry name" value="Beta Polymerase, domain 2"/>
    <property type="match status" value="1"/>
</dbReference>
<comment type="caution">
    <text evidence="2">The sequence shown here is derived from an EMBL/GenBank/DDBJ whole genome shotgun (WGS) entry which is preliminary data.</text>
</comment>